<keyword evidence="3" id="KW-0863">Zinc-finger</keyword>
<dbReference type="OrthoDB" id="77607at2759"/>
<keyword evidence="5" id="KW-0175">Coiled coil</keyword>
<protein>
    <recommendedName>
        <fullName evidence="11">Zinc finger protein 830</fullName>
    </recommendedName>
</protein>
<evidence type="ECO:0000256" key="3">
    <source>
        <dbReference type="ARBA" id="ARBA00022771"/>
    </source>
</evidence>
<dbReference type="SUPFAM" id="SSF57667">
    <property type="entry name" value="beta-beta-alpha zinc fingers"/>
    <property type="match status" value="1"/>
</dbReference>
<feature type="region of interest" description="Disordered" evidence="7">
    <location>
        <begin position="1"/>
        <end position="39"/>
    </location>
</feature>
<gene>
    <name evidence="8" type="ORF">ONB1V03_LOCUS19751</name>
    <name evidence="9" type="ORF">ONB1V03_LOCUS19765</name>
</gene>
<keyword evidence="10" id="KW-1185">Reference proteome</keyword>
<proteinExistence type="predicted"/>
<keyword evidence="6" id="KW-0539">Nucleus</keyword>
<dbReference type="InterPro" id="IPR036236">
    <property type="entry name" value="Znf_C2H2_sf"/>
</dbReference>
<keyword evidence="2" id="KW-0479">Metal-binding</keyword>
<dbReference type="AlphaFoldDB" id="A0A7R9QYK7"/>
<keyword evidence="4" id="KW-0862">Zinc</keyword>
<dbReference type="GO" id="GO:0008270">
    <property type="term" value="F:zinc ion binding"/>
    <property type="evidence" value="ECO:0007669"/>
    <property type="project" value="UniProtKB-KW"/>
</dbReference>
<evidence type="ECO:0000313" key="8">
    <source>
        <dbReference type="EMBL" id="CAD7663191.1"/>
    </source>
</evidence>
<evidence type="ECO:0000256" key="1">
    <source>
        <dbReference type="ARBA" id="ARBA00004123"/>
    </source>
</evidence>
<evidence type="ECO:0000256" key="2">
    <source>
        <dbReference type="ARBA" id="ARBA00022723"/>
    </source>
</evidence>
<evidence type="ECO:0000256" key="7">
    <source>
        <dbReference type="SAM" id="MobiDB-lite"/>
    </source>
</evidence>
<dbReference type="EMBL" id="CAJPVJ010031325">
    <property type="protein sequence ID" value="CAG2180328.1"/>
    <property type="molecule type" value="Genomic_DNA"/>
</dbReference>
<evidence type="ECO:0000256" key="6">
    <source>
        <dbReference type="ARBA" id="ARBA00023242"/>
    </source>
</evidence>
<evidence type="ECO:0000313" key="9">
    <source>
        <dbReference type="EMBL" id="CAD7663205.1"/>
    </source>
</evidence>
<dbReference type="GO" id="GO:0044773">
    <property type="term" value="P:mitotic DNA damage checkpoint signaling"/>
    <property type="evidence" value="ECO:0007669"/>
    <property type="project" value="TreeGrafter"/>
</dbReference>
<dbReference type="Proteomes" id="UP000728032">
    <property type="component" value="Unassembled WGS sequence"/>
</dbReference>
<dbReference type="PANTHER" id="PTHR13278">
    <property type="entry name" value="ZINC FINGER PROTEIN 830"/>
    <property type="match status" value="1"/>
</dbReference>
<organism evidence="9">
    <name type="scientific">Oppiella nova</name>
    <dbReference type="NCBI Taxonomy" id="334625"/>
    <lineage>
        <taxon>Eukaryota</taxon>
        <taxon>Metazoa</taxon>
        <taxon>Ecdysozoa</taxon>
        <taxon>Arthropoda</taxon>
        <taxon>Chelicerata</taxon>
        <taxon>Arachnida</taxon>
        <taxon>Acari</taxon>
        <taxon>Acariformes</taxon>
        <taxon>Sarcoptiformes</taxon>
        <taxon>Oribatida</taxon>
        <taxon>Brachypylina</taxon>
        <taxon>Oppioidea</taxon>
        <taxon>Oppiidae</taxon>
        <taxon>Oppiella</taxon>
    </lineage>
</organism>
<dbReference type="InterPro" id="IPR040050">
    <property type="entry name" value="ZNF830-like"/>
</dbReference>
<dbReference type="EMBL" id="OC946150">
    <property type="protein sequence ID" value="CAD7663191.1"/>
    <property type="molecule type" value="Genomic_DNA"/>
</dbReference>
<dbReference type="EMBL" id="CAJPVJ010031400">
    <property type="protein sequence ID" value="CAG2180342.1"/>
    <property type="molecule type" value="Genomic_DNA"/>
</dbReference>
<dbReference type="GO" id="GO:0033314">
    <property type="term" value="P:mitotic DNA replication checkpoint signaling"/>
    <property type="evidence" value="ECO:0007669"/>
    <property type="project" value="TreeGrafter"/>
</dbReference>
<dbReference type="EMBL" id="OC946225">
    <property type="protein sequence ID" value="CAD7663205.1"/>
    <property type="molecule type" value="Genomic_DNA"/>
</dbReference>
<dbReference type="GO" id="GO:0033260">
    <property type="term" value="P:nuclear DNA replication"/>
    <property type="evidence" value="ECO:0007669"/>
    <property type="project" value="TreeGrafter"/>
</dbReference>
<feature type="compositionally biased region" description="Basic and acidic residues" evidence="7">
    <location>
        <begin position="8"/>
        <end position="22"/>
    </location>
</feature>
<evidence type="ECO:0000256" key="4">
    <source>
        <dbReference type="ARBA" id="ARBA00022833"/>
    </source>
</evidence>
<comment type="subcellular location">
    <subcellularLocation>
        <location evidence="1">Nucleus</location>
    </subcellularLocation>
</comment>
<evidence type="ECO:0000256" key="5">
    <source>
        <dbReference type="ARBA" id="ARBA00023054"/>
    </source>
</evidence>
<evidence type="ECO:0000313" key="10">
    <source>
        <dbReference type="Proteomes" id="UP000728032"/>
    </source>
</evidence>
<dbReference type="PANTHER" id="PTHR13278:SF0">
    <property type="entry name" value="ZINC FINGER PROTEIN 830"/>
    <property type="match status" value="1"/>
</dbReference>
<reference evidence="9" key="1">
    <citation type="submission" date="2020-11" db="EMBL/GenBank/DDBJ databases">
        <authorList>
            <person name="Tran Van P."/>
        </authorList>
    </citation>
    <scope>NUCLEOTIDE SEQUENCE</scope>
</reference>
<evidence type="ECO:0008006" key="11">
    <source>
        <dbReference type="Google" id="ProtNLM"/>
    </source>
</evidence>
<dbReference type="GO" id="GO:0005681">
    <property type="term" value="C:spliceosomal complex"/>
    <property type="evidence" value="ECO:0007669"/>
    <property type="project" value="InterPro"/>
</dbReference>
<sequence>MSSTKKLSQKELREMMRDRVQSKDSQSLPSDDKKKTIDSPLARYDSRGILSCIICQQTISSATLWSSHIISKSHKMKMDEMKR</sequence>
<accession>A0A7R9QYK7</accession>
<feature type="non-terminal residue" evidence="9">
    <location>
        <position position="1"/>
    </location>
</feature>
<name>A0A7R9QYK7_9ACAR</name>
<dbReference type="GO" id="GO:0003676">
    <property type="term" value="F:nucleic acid binding"/>
    <property type="evidence" value="ECO:0007669"/>
    <property type="project" value="InterPro"/>
</dbReference>